<evidence type="ECO:0000313" key="8">
    <source>
        <dbReference type="EMBL" id="CAI9115496.1"/>
    </source>
</evidence>
<evidence type="ECO:0000256" key="1">
    <source>
        <dbReference type="ARBA" id="ARBA00022723"/>
    </source>
</evidence>
<feature type="region of interest" description="Disordered" evidence="5">
    <location>
        <begin position="413"/>
        <end position="447"/>
    </location>
</feature>
<evidence type="ECO:0000256" key="3">
    <source>
        <dbReference type="ARBA" id="ARBA00022833"/>
    </source>
</evidence>
<dbReference type="CDD" id="cd02335">
    <property type="entry name" value="ZZ_ADA2"/>
    <property type="match status" value="1"/>
</dbReference>
<dbReference type="PROSITE" id="PS51293">
    <property type="entry name" value="SANT"/>
    <property type="match status" value="1"/>
</dbReference>
<dbReference type="PROSITE" id="PS50135">
    <property type="entry name" value="ZF_ZZ_2"/>
    <property type="match status" value="1"/>
</dbReference>
<dbReference type="EMBL" id="OX459125">
    <property type="protein sequence ID" value="CAI9115496.1"/>
    <property type="molecule type" value="Genomic_DNA"/>
</dbReference>
<dbReference type="InterPro" id="IPR017884">
    <property type="entry name" value="SANT_dom"/>
</dbReference>
<dbReference type="AlphaFoldDB" id="A0AAV1E5L8"/>
<keyword evidence="1" id="KW-0479">Metal-binding</keyword>
<dbReference type="GO" id="GO:0006338">
    <property type="term" value="P:chromatin remodeling"/>
    <property type="evidence" value="ECO:0007669"/>
    <property type="project" value="TreeGrafter"/>
</dbReference>
<feature type="domain" description="ZZ-type" evidence="6">
    <location>
        <begin position="44"/>
        <end position="106"/>
    </location>
</feature>
<dbReference type="GO" id="GO:0003682">
    <property type="term" value="F:chromatin binding"/>
    <property type="evidence" value="ECO:0007669"/>
    <property type="project" value="TreeGrafter"/>
</dbReference>
<dbReference type="GO" id="GO:0008270">
    <property type="term" value="F:zinc ion binding"/>
    <property type="evidence" value="ECO:0007669"/>
    <property type="project" value="UniProtKB-KW"/>
</dbReference>
<organism evidence="8 9">
    <name type="scientific">Oldenlandia corymbosa var. corymbosa</name>
    <dbReference type="NCBI Taxonomy" id="529605"/>
    <lineage>
        <taxon>Eukaryota</taxon>
        <taxon>Viridiplantae</taxon>
        <taxon>Streptophyta</taxon>
        <taxon>Embryophyta</taxon>
        <taxon>Tracheophyta</taxon>
        <taxon>Spermatophyta</taxon>
        <taxon>Magnoliopsida</taxon>
        <taxon>eudicotyledons</taxon>
        <taxon>Gunneridae</taxon>
        <taxon>Pentapetalae</taxon>
        <taxon>asterids</taxon>
        <taxon>lamiids</taxon>
        <taxon>Gentianales</taxon>
        <taxon>Rubiaceae</taxon>
        <taxon>Rubioideae</taxon>
        <taxon>Spermacoceae</taxon>
        <taxon>Hedyotis-Oldenlandia complex</taxon>
        <taxon>Oldenlandia</taxon>
    </lineage>
</organism>
<feature type="region of interest" description="Disordered" evidence="5">
    <location>
        <begin position="1"/>
        <end position="31"/>
    </location>
</feature>
<keyword evidence="9" id="KW-1185">Reference proteome</keyword>
<evidence type="ECO:0000259" key="7">
    <source>
        <dbReference type="PROSITE" id="PS51293"/>
    </source>
</evidence>
<dbReference type="GO" id="GO:0003713">
    <property type="term" value="F:transcription coactivator activity"/>
    <property type="evidence" value="ECO:0007669"/>
    <property type="project" value="TreeGrafter"/>
</dbReference>
<gene>
    <name evidence="8" type="ORF">OLC1_LOCUS22020</name>
</gene>
<dbReference type="Proteomes" id="UP001161247">
    <property type="component" value="Chromosome 8"/>
</dbReference>
<protein>
    <submittedName>
        <fullName evidence="8">OLC1v1016407C1</fullName>
    </submittedName>
</protein>
<keyword evidence="3" id="KW-0862">Zinc</keyword>
<evidence type="ECO:0000259" key="6">
    <source>
        <dbReference type="PROSITE" id="PS50135"/>
    </source>
</evidence>
<evidence type="ECO:0000313" key="9">
    <source>
        <dbReference type="Proteomes" id="UP001161247"/>
    </source>
</evidence>
<proteinExistence type="predicted"/>
<dbReference type="InterPro" id="IPR000433">
    <property type="entry name" value="Znf_ZZ"/>
</dbReference>
<dbReference type="InterPro" id="IPR041983">
    <property type="entry name" value="ADA2-like_ZZ"/>
</dbReference>
<dbReference type="Gene3D" id="3.30.60.90">
    <property type="match status" value="1"/>
</dbReference>
<dbReference type="SUPFAM" id="SSF57850">
    <property type="entry name" value="RING/U-box"/>
    <property type="match status" value="1"/>
</dbReference>
<dbReference type="InterPro" id="IPR043145">
    <property type="entry name" value="Znf_ZZ_sf"/>
</dbReference>
<accession>A0AAV1E5L8</accession>
<dbReference type="GO" id="GO:0006357">
    <property type="term" value="P:regulation of transcription by RNA polymerase II"/>
    <property type="evidence" value="ECO:0007669"/>
    <property type="project" value="TreeGrafter"/>
</dbReference>
<keyword evidence="2 4" id="KW-0863">Zinc-finger</keyword>
<name>A0AAV1E5L8_OLDCO</name>
<dbReference type="GO" id="GO:0005634">
    <property type="term" value="C:nucleus"/>
    <property type="evidence" value="ECO:0007669"/>
    <property type="project" value="TreeGrafter"/>
</dbReference>
<sequence>MGRSRAVPHSADEDSGQRSKKKKRASNVENVETVTAAQGKTEGKALYHCNYCNKDISGKVSIKCVIYADFEFCVECFSIGAEVHPHKSNWAEVDEHVETKRKSQCIAHYNAIYMNSPCFPLPDMSHVMGKNGEELLAIASEHGEVKMGYSTPGGVKDESLLPVKIKCMDDPADLLRGSIVSRGWRDFVIVVGLGKVVVGNEFVGGAKRASSLKQSKDEHEGIKVEDVTGRSFGEKKPRTSEDYCILIILKKNFHGKRKTYANAIEYLCDSIQKKSMRSYLEALLKKIENPKDLTRFTAYWISGRVKGPNLPHSLMRIIEKVLCVEQELQSLKQEFWSSDIVYETQAELYELVQDDMDVESYIAKFEQLCLNDDVNDLSEPYKLRWLHGGMELSVTQSVKVDLRIGDLVSNEGTFEEGESSGKAKYSPMPSNGNNEVEEESLNHQQVYEELSGDFPSKWNDSSDEDSSDVLEIDADEYVLKSKYLEEIEDIHSSM</sequence>
<evidence type="ECO:0000256" key="4">
    <source>
        <dbReference type="PROSITE-ProRule" id="PRU00228"/>
    </source>
</evidence>
<reference evidence="8" key="1">
    <citation type="submission" date="2023-03" db="EMBL/GenBank/DDBJ databases">
        <authorList>
            <person name="Julca I."/>
        </authorList>
    </citation>
    <scope>NUCLEOTIDE SEQUENCE</scope>
</reference>
<dbReference type="PANTHER" id="PTHR12374:SF20">
    <property type="entry name" value="TRANSCRIPTIONAL ADAPTER 2-ALPHA"/>
    <property type="match status" value="1"/>
</dbReference>
<evidence type="ECO:0000256" key="5">
    <source>
        <dbReference type="SAM" id="MobiDB-lite"/>
    </source>
</evidence>
<evidence type="ECO:0000256" key="2">
    <source>
        <dbReference type="ARBA" id="ARBA00022771"/>
    </source>
</evidence>
<dbReference type="Pfam" id="PF25299">
    <property type="entry name" value="ZZ_ADA2"/>
    <property type="match status" value="1"/>
</dbReference>
<feature type="domain" description="SANT" evidence="7">
    <location>
        <begin position="86"/>
        <end position="117"/>
    </location>
</feature>
<dbReference type="PANTHER" id="PTHR12374">
    <property type="entry name" value="TRANSCRIPTIONAL ADAPTOR 2 ADA2 -RELATED"/>
    <property type="match status" value="1"/>
</dbReference>